<keyword evidence="1" id="KW-0507">mRNA processing</keyword>
<comment type="function">
    <text evidence="1">Ubiquitin-protein ligase which is mainly involved pre-mRNA splicing and DNA repair. Required for pre-mRNA splicing as component of the spliceosome.</text>
</comment>
<dbReference type="InterPro" id="IPR015943">
    <property type="entry name" value="WD40/YVTN_repeat-like_dom_sf"/>
</dbReference>
<feature type="compositionally biased region" description="Polar residues" evidence="2">
    <location>
        <begin position="186"/>
        <end position="195"/>
    </location>
</feature>
<keyword evidence="3" id="KW-1133">Transmembrane helix</keyword>
<dbReference type="UniPathway" id="UPA00143"/>
<protein>
    <recommendedName>
        <fullName evidence="1">Pre-mRNA-processing factor 19</fullName>
        <ecNumber evidence="1">2.3.2.27</ecNumber>
    </recommendedName>
</protein>
<keyword evidence="3" id="KW-0472">Membrane</keyword>
<dbReference type="PANTHER" id="PTHR43995">
    <property type="entry name" value="PRE-MRNA-PROCESSING FACTOR 19"/>
    <property type="match status" value="1"/>
</dbReference>
<dbReference type="Gramene" id="AUR62033359-RA">
    <property type="protein sequence ID" value="AUR62033359-RA:cds"/>
    <property type="gene ID" value="AUR62033359"/>
</dbReference>
<dbReference type="SUPFAM" id="SSF50998">
    <property type="entry name" value="Quinoprotein alcohol dehydrogenase-like"/>
    <property type="match status" value="1"/>
</dbReference>
<reference evidence="4" key="1">
    <citation type="journal article" date="2017" name="Nature">
        <title>The genome of Chenopodium quinoa.</title>
        <authorList>
            <person name="Jarvis D.E."/>
            <person name="Ho Y.S."/>
            <person name="Lightfoot D.J."/>
            <person name="Schmoeckel S.M."/>
            <person name="Li B."/>
            <person name="Borm T.J.A."/>
            <person name="Ohyanagi H."/>
            <person name="Mineta K."/>
            <person name="Michell C.T."/>
            <person name="Saber N."/>
            <person name="Kharbatia N.M."/>
            <person name="Rupper R.R."/>
            <person name="Sharp A.R."/>
            <person name="Dally N."/>
            <person name="Boughton B.A."/>
            <person name="Woo Y.H."/>
            <person name="Gao G."/>
            <person name="Schijlen E.G.W.M."/>
            <person name="Guo X."/>
            <person name="Momin A.A."/>
            <person name="Negrao S."/>
            <person name="Al-Babili S."/>
            <person name="Gehring C."/>
            <person name="Roessner U."/>
            <person name="Jung C."/>
            <person name="Murphy K."/>
            <person name="Arold S.T."/>
            <person name="Gojobori T."/>
            <person name="van der Linden C.G."/>
            <person name="van Loo E.N."/>
            <person name="Jellen E.N."/>
            <person name="Maughan P.J."/>
            <person name="Tester M."/>
        </authorList>
    </citation>
    <scope>NUCLEOTIDE SEQUENCE [LARGE SCALE GENOMIC DNA]</scope>
    <source>
        <strain evidence="4">cv. PI 614886</strain>
    </source>
</reference>
<dbReference type="EnsemblPlants" id="AUR62033359-RA">
    <property type="protein sequence ID" value="AUR62033359-RA:cds"/>
    <property type="gene ID" value="AUR62033359"/>
</dbReference>
<feature type="region of interest" description="Disordered" evidence="2">
    <location>
        <begin position="335"/>
        <end position="493"/>
    </location>
</feature>
<feature type="compositionally biased region" description="Low complexity" evidence="2">
    <location>
        <begin position="415"/>
        <end position="445"/>
    </location>
</feature>
<keyword evidence="1" id="KW-0508">mRNA splicing</keyword>
<evidence type="ECO:0000256" key="3">
    <source>
        <dbReference type="SAM" id="Phobius"/>
    </source>
</evidence>
<comment type="subcellular location">
    <subcellularLocation>
        <location evidence="1">Nucleus</location>
    </subcellularLocation>
</comment>
<evidence type="ECO:0000313" key="5">
    <source>
        <dbReference type="Proteomes" id="UP000596660"/>
    </source>
</evidence>
<feature type="compositionally biased region" description="Acidic residues" evidence="2">
    <location>
        <begin position="282"/>
        <end position="310"/>
    </location>
</feature>
<dbReference type="GO" id="GO:0070534">
    <property type="term" value="P:protein K63-linked ubiquitination"/>
    <property type="evidence" value="ECO:0007669"/>
    <property type="project" value="UniProtKB-UniRule"/>
</dbReference>
<dbReference type="Proteomes" id="UP000596660">
    <property type="component" value="Unplaced"/>
</dbReference>
<dbReference type="PANTHER" id="PTHR43995:SF1">
    <property type="entry name" value="PRE-MRNA-PROCESSING FACTOR 19"/>
    <property type="match status" value="1"/>
</dbReference>
<evidence type="ECO:0000256" key="1">
    <source>
        <dbReference type="RuleBase" id="RU367101"/>
    </source>
</evidence>
<keyword evidence="1" id="KW-0539">Nucleus</keyword>
<keyword evidence="1" id="KW-0747">Spliceosome</keyword>
<keyword evidence="3" id="KW-0812">Transmembrane</keyword>
<evidence type="ECO:0000256" key="2">
    <source>
        <dbReference type="SAM" id="MobiDB-lite"/>
    </source>
</evidence>
<dbReference type="EC" id="2.3.2.27" evidence="1"/>
<comment type="subunit">
    <text evidence="1">Homotetramer.</text>
</comment>
<feature type="region of interest" description="Disordered" evidence="2">
    <location>
        <begin position="175"/>
        <end position="229"/>
    </location>
</feature>
<accession>A0A803MQ08</accession>
<dbReference type="GO" id="GO:0000974">
    <property type="term" value="C:Prp19 complex"/>
    <property type="evidence" value="ECO:0007669"/>
    <property type="project" value="UniProtKB-UniRule"/>
</dbReference>
<keyword evidence="1" id="KW-0833">Ubl conjugation pathway</keyword>
<dbReference type="Gene3D" id="2.130.10.10">
    <property type="entry name" value="YVTN repeat-like/Quinoprotein amine dehydrogenase"/>
    <property type="match status" value="1"/>
</dbReference>
<keyword evidence="5" id="KW-1185">Reference proteome</keyword>
<comment type="catalytic activity">
    <reaction evidence="1">
        <text>S-ubiquitinyl-[E2 ubiquitin-conjugating enzyme]-L-cysteine + [acceptor protein]-L-lysine = [E2 ubiquitin-conjugating enzyme]-L-cysteine + N(6)-ubiquitinyl-[acceptor protein]-L-lysine.</text>
        <dbReference type="EC" id="2.3.2.27"/>
    </reaction>
</comment>
<comment type="pathway">
    <text evidence="1">Protein modification; protein ubiquitination.</text>
</comment>
<feature type="region of interest" description="Disordered" evidence="2">
    <location>
        <begin position="263"/>
        <end position="319"/>
    </location>
</feature>
<dbReference type="InterPro" id="IPR011047">
    <property type="entry name" value="Quinoprotein_ADH-like_sf"/>
</dbReference>
<evidence type="ECO:0000313" key="4">
    <source>
        <dbReference type="EnsemblPlants" id="AUR62033359-RA:cds"/>
    </source>
</evidence>
<organism evidence="4 5">
    <name type="scientific">Chenopodium quinoa</name>
    <name type="common">Quinoa</name>
    <dbReference type="NCBI Taxonomy" id="63459"/>
    <lineage>
        <taxon>Eukaryota</taxon>
        <taxon>Viridiplantae</taxon>
        <taxon>Streptophyta</taxon>
        <taxon>Embryophyta</taxon>
        <taxon>Tracheophyta</taxon>
        <taxon>Spermatophyta</taxon>
        <taxon>Magnoliopsida</taxon>
        <taxon>eudicotyledons</taxon>
        <taxon>Gunneridae</taxon>
        <taxon>Pentapetalae</taxon>
        <taxon>Caryophyllales</taxon>
        <taxon>Chenopodiaceae</taxon>
        <taxon>Chenopodioideae</taxon>
        <taxon>Atripliceae</taxon>
        <taxon>Chenopodium</taxon>
    </lineage>
</organism>
<dbReference type="GO" id="GO:0071006">
    <property type="term" value="C:U2-type catalytic step 1 spliceosome"/>
    <property type="evidence" value="ECO:0007669"/>
    <property type="project" value="TreeGrafter"/>
</dbReference>
<keyword evidence="1" id="KW-0808">Transferase</keyword>
<dbReference type="GO" id="GO:0005737">
    <property type="term" value="C:cytoplasm"/>
    <property type="evidence" value="ECO:0007669"/>
    <property type="project" value="TreeGrafter"/>
</dbReference>
<dbReference type="AlphaFoldDB" id="A0A803MQ08"/>
<keyword evidence="1" id="KW-0227">DNA damage</keyword>
<dbReference type="GO" id="GO:0006281">
    <property type="term" value="P:DNA repair"/>
    <property type="evidence" value="ECO:0007669"/>
    <property type="project" value="UniProtKB-KW"/>
</dbReference>
<dbReference type="GO" id="GO:0000398">
    <property type="term" value="P:mRNA splicing, via spliceosome"/>
    <property type="evidence" value="ECO:0007669"/>
    <property type="project" value="InterPro"/>
</dbReference>
<sequence>MEVHLPNFPKDFNASDFIPNLYSAKTILGIFAAASIAVFCFTWILSGKEYSKGDSRYLSLDSTTIALEAISIFDIIASGGTDTNAVVFDRPSGQIVSTLSGHSKVTSIKIVPQDESSVIAGSADKMSRKQFGRNIASIWLAIVGFILGVGFYTDTESEGGSTSLGSYMSADSVATSSDKERVSVGGESQSAQSDDIGQKKSGLKEGAHANECRNRRSGNISPPIPISSSIPVLNINETAASQPSPSSTQNKKKRKLVLKYTQQPVVSLDSIPEQNSHRGDDQGEVQVEDDDDLNDSQDELDSQAGSDDEEVRYPVFNPDVDFKSKINLTAGLKFASHKASASAPVYRAMPGRPSKEKRKKAQGEGTGKNMKRARKPNTCARCGGKEHNARKSFRPLKPPPAENKGGRPRKQKGVATSTAQTSTAATDPSQQPQLQSLSQGPPLSQASTQPSQPTGTPAASSQAKGKEKVPVAKPRKQKTTSMSRILQGSASKS</sequence>
<keyword evidence="1" id="KW-0234">DNA repair</keyword>
<reference evidence="4" key="2">
    <citation type="submission" date="2021-03" db="UniProtKB">
        <authorList>
            <consortium name="EnsemblPlants"/>
        </authorList>
    </citation>
    <scope>IDENTIFICATION</scope>
</reference>
<feature type="compositionally biased region" description="Polar residues" evidence="2">
    <location>
        <begin position="446"/>
        <end position="463"/>
    </location>
</feature>
<feature type="compositionally biased region" description="Polar residues" evidence="2">
    <location>
        <begin position="479"/>
        <end position="493"/>
    </location>
</feature>
<name>A0A803MQ08_CHEQI</name>
<proteinExistence type="inferred from homology"/>
<feature type="compositionally biased region" description="Basic and acidic residues" evidence="2">
    <location>
        <begin position="196"/>
        <end position="214"/>
    </location>
</feature>
<comment type="similarity">
    <text evidence="1">Belongs to the WD repeat PRP19 family.</text>
</comment>
<feature type="transmembrane region" description="Helical" evidence="3">
    <location>
        <begin position="27"/>
        <end position="46"/>
    </location>
</feature>
<dbReference type="GO" id="GO:0061630">
    <property type="term" value="F:ubiquitin protein ligase activity"/>
    <property type="evidence" value="ECO:0007669"/>
    <property type="project" value="UniProtKB-UniRule"/>
</dbReference>
<dbReference type="InterPro" id="IPR038959">
    <property type="entry name" value="Prp19"/>
</dbReference>
<feature type="transmembrane region" description="Helical" evidence="3">
    <location>
        <begin position="135"/>
        <end position="153"/>
    </location>
</feature>